<feature type="compositionally biased region" description="Polar residues" evidence="4">
    <location>
        <begin position="1155"/>
        <end position="1168"/>
    </location>
</feature>
<evidence type="ECO:0000256" key="5">
    <source>
        <dbReference type="SAM" id="Phobius"/>
    </source>
</evidence>
<gene>
    <name evidence="7" type="ORF">HYPSUDRAFT_50272</name>
</gene>
<dbReference type="InterPro" id="IPR035979">
    <property type="entry name" value="RBD_domain_sf"/>
</dbReference>
<keyword evidence="3" id="KW-0175">Coiled coil</keyword>
<feature type="compositionally biased region" description="Polar residues" evidence="4">
    <location>
        <begin position="1305"/>
        <end position="1315"/>
    </location>
</feature>
<evidence type="ECO:0000313" key="8">
    <source>
        <dbReference type="Proteomes" id="UP000054270"/>
    </source>
</evidence>
<feature type="region of interest" description="Disordered" evidence="4">
    <location>
        <begin position="950"/>
        <end position="980"/>
    </location>
</feature>
<dbReference type="SMART" id="SM00360">
    <property type="entry name" value="RRM"/>
    <property type="match status" value="1"/>
</dbReference>
<evidence type="ECO:0000256" key="4">
    <source>
        <dbReference type="SAM" id="MobiDB-lite"/>
    </source>
</evidence>
<feature type="region of interest" description="Disordered" evidence="4">
    <location>
        <begin position="1076"/>
        <end position="1168"/>
    </location>
</feature>
<evidence type="ECO:0000256" key="3">
    <source>
        <dbReference type="SAM" id="Coils"/>
    </source>
</evidence>
<feature type="compositionally biased region" description="Polar residues" evidence="4">
    <location>
        <begin position="950"/>
        <end position="960"/>
    </location>
</feature>
<protein>
    <recommendedName>
        <fullName evidence="6">RRM domain-containing protein</fullName>
    </recommendedName>
</protein>
<dbReference type="PANTHER" id="PTHR10501">
    <property type="entry name" value="U1 SMALL NUCLEAR RIBONUCLEOPROTEIN A/U2 SMALL NUCLEAR RIBONUCLEOPROTEIN B"/>
    <property type="match status" value="1"/>
</dbReference>
<feature type="region of interest" description="Disordered" evidence="4">
    <location>
        <begin position="764"/>
        <end position="824"/>
    </location>
</feature>
<feature type="compositionally biased region" description="Polar residues" evidence="4">
    <location>
        <begin position="1076"/>
        <end position="1086"/>
    </location>
</feature>
<dbReference type="EMBL" id="KN817518">
    <property type="protein sequence ID" value="KJA29752.1"/>
    <property type="molecule type" value="Genomic_DNA"/>
</dbReference>
<sequence>MVPAAPHDGTPLLQQPSSGHVFASPNTRPSAPPRSVSSSSSSLTVRAAPASQRQTVDPALLRAPQAQEAQGHTPPPAYASLGATAPPSPWAYSGPPHEDPRPSAVPAFDLYVSPVPSAHQFGPTPLRAAETVPYAAYIEAPGAPDARALRRFVGALALALALCLVFSVGITLEVVGERGWINTEIEMGRAWKKCCVIVTVGSDGTFPLDRPLSLHVRFLMPSATPAHLNDEDFINKSLLASLDAQADAEPVPADDDIHDDDPSIPRYALARHAAPDDPQDPYAAFHHPHGADALYSVHQGLYSSQAQHMHQEYAAEYMHHPHHPPGAQQAHPAAAKLNGFAGAPNYRNSFTSYPNTTRTRHQVNQSVLAASSSYRDQGATFYPSQDAFPGQITSPVMQQYGSYDYQQQSHQQQLHPHQQQPHQQQQSQPVVNGVHKSPYLIDPYAASSKSSAQQQQQPAPGQGQSYAFSNGIAVQLSSQTPYGPHVPAGVAIGVPPSSNANNVNSNAGIAPGLSASVSIGMANGNGPTTTANGEEISTIFVEREFQNMFTFSPGFEAATLKIPHKEYNAYNPLLSGSGAANGIGGGPGSQGVARGYGAANDPYNLVQVNQGGVVDAGRDGWPAPPQGEDLVSHYAMGGMGINPLNPLSSLASLNSLNPLSAQAQATQNALSLTLPPRKQIIGFAKFRSRDEALVARDVLQGRRVDIEKGAVLKAEMAKKNLHTKRGVGLVGGVGQVGTVGQQVPGPHSNDNLAFGVPEPGLARIGHWQRENGPSMSAGQPGAAATSLSNSQSLDGLTVNGMNGKDSNGNASSGVPTDDEGRKRDSVGLVGAMGLSSLSNLSIGGGGIRGAREREEEERERERRRRGEREMNLMRLRASNSAAFDAFHAVSTTSAVNGAPSNGTSVASPVAVGGNASASAAAMSRQSSGASSSSLWGSPAITAATVATTIDSPSQQGQGQENMALAPTEQQLDSLESSHDHEDYDYEDRLELMHQQLNEEEELERQQMEQERQEEEELMHREYQEQLQQQGHAQAQTQQAPDDVAVGPWDRVHGVVSYATVARPSYLGGGGNVSSTMGATANVQAHPSSSSERSTSPGSFLDAHHGPGQAQPQGGYIPQFQHLQYHHDQQKQLQLQRQSQQFGQQPGPHSTHHGQHNQGYRTQSESSETSAIDVAASNAAGYVGAAPMRPLGVHTNGILERLQQHASSSSSSTSASVSTSTSASTSALASGSTSAFASSVSSSTSTSAVTTGVSAIGNGGGVSPLPAGSSTGSGSANTSAPGSAGNTSPQLPSPAGSGGSASTTSLRGTVDQNPPINTLYVGNLPTSPPPLGYPNDYLEETLREVFSARPGYRKLCFRHKANGPMCFVEFEDVQFATRALAEMSGNTLRGAVKNGIRLSYSKNPLGVRTSNNSGGQTTSGSSTPSQAQQQFAQVPNNAGQYQQGPQSAGSESFLSRSADDFNGQQQHRLPTAILRRDSTLSPTSPTYSSGNGNANSFFASPPRFYSASSPTGTTQLTGASTAFVPRASAAAAAAANGFGSYGASAGGGFSPFGMPFGSGEQLGAFGQPMLHQHQSYNQHSIPEGQLPLQQQQQQQQQQQPDE</sequence>
<organism evidence="7 8">
    <name type="scientific">Hypholoma sublateritium (strain FD-334 SS-4)</name>
    <dbReference type="NCBI Taxonomy" id="945553"/>
    <lineage>
        <taxon>Eukaryota</taxon>
        <taxon>Fungi</taxon>
        <taxon>Dikarya</taxon>
        <taxon>Basidiomycota</taxon>
        <taxon>Agaricomycotina</taxon>
        <taxon>Agaricomycetes</taxon>
        <taxon>Agaricomycetidae</taxon>
        <taxon>Agaricales</taxon>
        <taxon>Agaricineae</taxon>
        <taxon>Strophariaceae</taxon>
        <taxon>Hypholoma</taxon>
    </lineage>
</organism>
<evidence type="ECO:0000259" key="6">
    <source>
        <dbReference type="PROSITE" id="PS50102"/>
    </source>
</evidence>
<dbReference type="PROSITE" id="PS50102">
    <property type="entry name" value="RRM"/>
    <property type="match status" value="1"/>
</dbReference>
<feature type="compositionally biased region" description="Polar residues" evidence="4">
    <location>
        <begin position="804"/>
        <end position="814"/>
    </location>
</feature>
<feature type="compositionally biased region" description="Low complexity" evidence="4">
    <location>
        <begin position="1105"/>
        <end position="1114"/>
    </location>
</feature>
<feature type="region of interest" description="Disordered" evidence="4">
    <location>
        <begin position="1400"/>
        <end position="1494"/>
    </location>
</feature>
<keyword evidence="5" id="KW-0812">Transmembrane</keyword>
<keyword evidence="8" id="KW-1185">Reference proteome</keyword>
<dbReference type="GO" id="GO:0003723">
    <property type="term" value="F:RNA binding"/>
    <property type="evidence" value="ECO:0007669"/>
    <property type="project" value="UniProtKB-UniRule"/>
</dbReference>
<evidence type="ECO:0000313" key="7">
    <source>
        <dbReference type="EMBL" id="KJA29752.1"/>
    </source>
</evidence>
<reference evidence="8" key="1">
    <citation type="submission" date="2014-04" db="EMBL/GenBank/DDBJ databases">
        <title>Evolutionary Origins and Diversification of the Mycorrhizal Mutualists.</title>
        <authorList>
            <consortium name="DOE Joint Genome Institute"/>
            <consortium name="Mycorrhizal Genomics Consortium"/>
            <person name="Kohler A."/>
            <person name="Kuo A."/>
            <person name="Nagy L.G."/>
            <person name="Floudas D."/>
            <person name="Copeland A."/>
            <person name="Barry K.W."/>
            <person name="Cichocki N."/>
            <person name="Veneault-Fourrey C."/>
            <person name="LaButti K."/>
            <person name="Lindquist E.A."/>
            <person name="Lipzen A."/>
            <person name="Lundell T."/>
            <person name="Morin E."/>
            <person name="Murat C."/>
            <person name="Riley R."/>
            <person name="Ohm R."/>
            <person name="Sun H."/>
            <person name="Tunlid A."/>
            <person name="Henrissat B."/>
            <person name="Grigoriev I.V."/>
            <person name="Hibbett D.S."/>
            <person name="Martin F."/>
        </authorList>
    </citation>
    <scope>NUCLEOTIDE SEQUENCE [LARGE SCALE GENOMIC DNA]</scope>
    <source>
        <strain evidence="8">FD-334 SS-4</strain>
    </source>
</reference>
<feature type="region of interest" description="Disordered" evidence="4">
    <location>
        <begin position="446"/>
        <end position="466"/>
    </location>
</feature>
<dbReference type="InterPro" id="IPR000504">
    <property type="entry name" value="RRM_dom"/>
</dbReference>
<dbReference type="InterPro" id="IPR012677">
    <property type="entry name" value="Nucleotide-bd_a/b_plait_sf"/>
</dbReference>
<feature type="region of interest" description="Disordered" evidence="4">
    <location>
        <begin position="1"/>
        <end position="100"/>
    </location>
</feature>
<dbReference type="STRING" id="945553.A0A0D2LNW6"/>
<dbReference type="SUPFAM" id="SSF54928">
    <property type="entry name" value="RNA-binding domain, RBD"/>
    <property type="match status" value="1"/>
</dbReference>
<name>A0A0D2LNW6_HYPSF</name>
<dbReference type="Pfam" id="PF00076">
    <property type="entry name" value="RRM_1"/>
    <property type="match status" value="1"/>
</dbReference>
<feature type="compositionally biased region" description="Low complexity" evidence="4">
    <location>
        <begin position="1265"/>
        <end position="1285"/>
    </location>
</feature>
<feature type="transmembrane region" description="Helical" evidence="5">
    <location>
        <begin position="152"/>
        <end position="172"/>
    </location>
</feature>
<keyword evidence="1 2" id="KW-0694">RNA-binding</keyword>
<evidence type="ECO:0000256" key="1">
    <source>
        <dbReference type="ARBA" id="ARBA00022884"/>
    </source>
</evidence>
<feature type="compositionally biased region" description="Low complexity" evidence="4">
    <location>
        <begin position="1478"/>
        <end position="1488"/>
    </location>
</feature>
<feature type="compositionally biased region" description="Low complexity" evidence="4">
    <location>
        <begin position="404"/>
        <end position="429"/>
    </location>
</feature>
<feature type="compositionally biased region" description="Low complexity" evidence="4">
    <location>
        <begin position="1130"/>
        <end position="1144"/>
    </location>
</feature>
<feature type="compositionally biased region" description="Polar residues" evidence="4">
    <location>
        <begin position="1430"/>
        <end position="1454"/>
    </location>
</feature>
<evidence type="ECO:0000256" key="2">
    <source>
        <dbReference type="PROSITE-ProRule" id="PRU00176"/>
    </source>
</evidence>
<feature type="coiled-coil region" evidence="3">
    <location>
        <begin position="986"/>
        <end position="1024"/>
    </location>
</feature>
<feature type="compositionally biased region" description="Low complexity" evidence="4">
    <location>
        <begin position="1412"/>
        <end position="1429"/>
    </location>
</feature>
<accession>A0A0D2LNW6</accession>
<proteinExistence type="predicted"/>
<dbReference type="Gene3D" id="3.30.70.330">
    <property type="match status" value="2"/>
</dbReference>
<feature type="compositionally biased region" description="Polar residues" evidence="4">
    <location>
        <begin position="785"/>
        <end position="794"/>
    </location>
</feature>
<keyword evidence="5" id="KW-1133">Transmembrane helix</keyword>
<feature type="region of interest" description="Disordered" evidence="4">
    <location>
        <begin position="1255"/>
        <end position="1331"/>
    </location>
</feature>
<feature type="compositionally biased region" description="Low complexity" evidence="4">
    <location>
        <begin position="1087"/>
        <end position="1098"/>
    </location>
</feature>
<feature type="compositionally biased region" description="Low complexity" evidence="4">
    <location>
        <begin position="1584"/>
        <end position="1601"/>
    </location>
</feature>
<dbReference type="Proteomes" id="UP000054270">
    <property type="component" value="Unassembled WGS sequence"/>
</dbReference>
<keyword evidence="5" id="KW-0472">Membrane</keyword>
<dbReference type="OrthoDB" id="431169at2759"/>
<feature type="region of interest" description="Disordered" evidence="4">
    <location>
        <begin position="404"/>
        <end position="430"/>
    </location>
</feature>
<feature type="compositionally biased region" description="Low complexity" evidence="4">
    <location>
        <begin position="27"/>
        <end position="49"/>
    </location>
</feature>
<feature type="region of interest" description="Disordered" evidence="4">
    <location>
        <begin position="1568"/>
        <end position="1601"/>
    </location>
</feature>
<feature type="region of interest" description="Disordered" evidence="4">
    <location>
        <begin position="842"/>
        <end position="866"/>
    </location>
</feature>
<feature type="domain" description="RRM" evidence="6">
    <location>
        <begin position="1316"/>
        <end position="1402"/>
    </location>
</feature>